<feature type="domain" description="Zinc finger CGNR" evidence="1">
    <location>
        <begin position="183"/>
        <end position="225"/>
    </location>
</feature>
<comment type="caution">
    <text evidence="2">The sequence shown here is derived from an EMBL/GenBank/DDBJ whole genome shotgun (WGS) entry which is preliminary data.</text>
</comment>
<gene>
    <name evidence="2" type="ORF">ACFSJD_09790</name>
</gene>
<keyword evidence="3" id="KW-1185">Reference proteome</keyword>
<dbReference type="PANTHER" id="PTHR35525:SF3">
    <property type="entry name" value="BLL6575 PROTEIN"/>
    <property type="match status" value="1"/>
</dbReference>
<dbReference type="SUPFAM" id="SSF160904">
    <property type="entry name" value="Jann2411-like"/>
    <property type="match status" value="1"/>
</dbReference>
<dbReference type="PANTHER" id="PTHR35525">
    <property type="entry name" value="BLL6575 PROTEIN"/>
    <property type="match status" value="1"/>
</dbReference>
<dbReference type="Proteomes" id="UP001597114">
    <property type="component" value="Unassembled WGS sequence"/>
</dbReference>
<dbReference type="Pfam" id="PF07336">
    <property type="entry name" value="ABATE"/>
    <property type="match status" value="1"/>
</dbReference>
<accession>A0ABW4ETV7</accession>
<dbReference type="InterPro" id="IPR021005">
    <property type="entry name" value="Znf_CGNR"/>
</dbReference>
<reference evidence="3" key="1">
    <citation type="journal article" date="2019" name="Int. J. Syst. Evol. Microbiol.">
        <title>The Global Catalogue of Microorganisms (GCM) 10K type strain sequencing project: providing services to taxonomists for standard genome sequencing and annotation.</title>
        <authorList>
            <consortium name="The Broad Institute Genomics Platform"/>
            <consortium name="The Broad Institute Genome Sequencing Center for Infectious Disease"/>
            <person name="Wu L."/>
            <person name="Ma J."/>
        </authorList>
    </citation>
    <scope>NUCLEOTIDE SEQUENCE [LARGE SCALE GENOMIC DNA]</scope>
    <source>
        <strain evidence="3">CCM 7043</strain>
    </source>
</reference>
<dbReference type="InterPro" id="IPR010852">
    <property type="entry name" value="ABATE"/>
</dbReference>
<dbReference type="Pfam" id="PF11706">
    <property type="entry name" value="zf-CGNR"/>
    <property type="match status" value="1"/>
</dbReference>
<organism evidence="2 3">
    <name type="scientific">Pseudonocardia yunnanensis</name>
    <dbReference type="NCBI Taxonomy" id="58107"/>
    <lineage>
        <taxon>Bacteria</taxon>
        <taxon>Bacillati</taxon>
        <taxon>Actinomycetota</taxon>
        <taxon>Actinomycetes</taxon>
        <taxon>Pseudonocardiales</taxon>
        <taxon>Pseudonocardiaceae</taxon>
        <taxon>Pseudonocardia</taxon>
    </lineage>
</organism>
<proteinExistence type="predicted"/>
<dbReference type="EMBL" id="JBHUCO010000011">
    <property type="protein sequence ID" value="MFD1517780.1"/>
    <property type="molecule type" value="Genomic_DNA"/>
</dbReference>
<dbReference type="InterPro" id="IPR023286">
    <property type="entry name" value="ABATE_dom_sf"/>
</dbReference>
<dbReference type="RefSeq" id="WP_344724546.1">
    <property type="nucleotide sequence ID" value="NZ_BAAAUS010000026.1"/>
</dbReference>
<protein>
    <submittedName>
        <fullName evidence="2">CGNR zinc finger domain-containing protein</fullName>
    </submittedName>
</protein>
<sequence>MAWPTWSSDYPINPPLATAITGATIPATKRAVHRLKWCVMMDRRTKRDFRFRDTRLCFTLPATLGDRGLPTPYERLSEPTDLARWCVEAGLLSRPPAVTAEELNQAIALREAIQRVGEAIADTRAPEKADIARINSAAAVVPLAPQLSDDAAAFSWSGTSLDSALAVIARDAVELFTGSLRRRIKICAHTSCRGLFVDESRPGQRRWCSMTTCGDKAKKTTYRARLRTTS</sequence>
<name>A0ABW4ETV7_9PSEU</name>
<evidence type="ECO:0000259" key="1">
    <source>
        <dbReference type="Pfam" id="PF11706"/>
    </source>
</evidence>
<dbReference type="Gene3D" id="1.10.3300.10">
    <property type="entry name" value="Jann2411-like domain"/>
    <property type="match status" value="1"/>
</dbReference>
<evidence type="ECO:0000313" key="3">
    <source>
        <dbReference type="Proteomes" id="UP001597114"/>
    </source>
</evidence>
<evidence type="ECO:0000313" key="2">
    <source>
        <dbReference type="EMBL" id="MFD1517780.1"/>
    </source>
</evidence>